<accession>A0ABN8Y851</accession>
<organism evidence="2 3">
    <name type="scientific">Rangifer tarandus platyrhynchus</name>
    <name type="common">Svalbard reindeer</name>
    <dbReference type="NCBI Taxonomy" id="3082113"/>
    <lineage>
        <taxon>Eukaryota</taxon>
        <taxon>Metazoa</taxon>
        <taxon>Chordata</taxon>
        <taxon>Craniata</taxon>
        <taxon>Vertebrata</taxon>
        <taxon>Euteleostomi</taxon>
        <taxon>Mammalia</taxon>
        <taxon>Eutheria</taxon>
        <taxon>Laurasiatheria</taxon>
        <taxon>Artiodactyla</taxon>
        <taxon>Ruminantia</taxon>
        <taxon>Pecora</taxon>
        <taxon>Cervidae</taxon>
        <taxon>Odocoileinae</taxon>
        <taxon>Rangifer</taxon>
    </lineage>
</organism>
<evidence type="ECO:0000256" key="1">
    <source>
        <dbReference type="SAM" id="MobiDB-lite"/>
    </source>
</evidence>
<feature type="compositionally biased region" description="Basic and acidic residues" evidence="1">
    <location>
        <begin position="174"/>
        <end position="194"/>
    </location>
</feature>
<gene>
    <name evidence="2" type="ORF">MRATA1EN1_LOCUS4961</name>
</gene>
<sequence length="293" mass="31447">TRTSRDSEAKEGRNRVEGNRRGRHPRPSASPVLNARCRSVRAPSTEHRSATPPAAGGRNLLGLEGHVPRGLSARGAQRVAGAPQLGPGAERAGWRAGSGRKFRASRSFLRTCSGEQARFESPRGRCTGFAGSPFPGLVLSARLRALPAAAGLCGAHPGTRATQRGLSPHNQRGSKRERETETCCRGQGSREEGTAVHARKSASDPARQVPAGCEECGARRARAHLEPAPARELRAQPRFPPAPLCSHFPGSRASRLRPRPAPERRPHSAAAGWRAPRERAPRPRRRGRPSEGS</sequence>
<proteinExistence type="predicted"/>
<feature type="compositionally biased region" description="Basic and acidic residues" evidence="1">
    <location>
        <begin position="223"/>
        <end position="235"/>
    </location>
</feature>
<name>A0ABN8Y851_RANTA</name>
<dbReference type="Proteomes" id="UP001176941">
    <property type="component" value="Chromosome 13"/>
</dbReference>
<feature type="compositionally biased region" description="Basic and acidic residues" evidence="1">
    <location>
        <begin position="1"/>
        <end position="20"/>
    </location>
</feature>
<protein>
    <submittedName>
        <fullName evidence="2">Uncharacterized protein</fullName>
    </submittedName>
</protein>
<feature type="compositionally biased region" description="Polar residues" evidence="1">
    <location>
        <begin position="160"/>
        <end position="171"/>
    </location>
</feature>
<feature type="non-terminal residue" evidence="2">
    <location>
        <position position="1"/>
    </location>
</feature>
<keyword evidence="3" id="KW-1185">Reference proteome</keyword>
<evidence type="ECO:0000313" key="2">
    <source>
        <dbReference type="EMBL" id="CAI9155999.1"/>
    </source>
</evidence>
<feature type="region of interest" description="Disordered" evidence="1">
    <location>
        <begin position="156"/>
        <end position="293"/>
    </location>
</feature>
<evidence type="ECO:0000313" key="3">
    <source>
        <dbReference type="Proteomes" id="UP001176941"/>
    </source>
</evidence>
<dbReference type="EMBL" id="OX459949">
    <property type="protein sequence ID" value="CAI9155999.1"/>
    <property type="molecule type" value="Genomic_DNA"/>
</dbReference>
<reference evidence="2" key="1">
    <citation type="submission" date="2023-04" db="EMBL/GenBank/DDBJ databases">
        <authorList>
            <consortium name="ELIXIR-Norway"/>
        </authorList>
    </citation>
    <scope>NUCLEOTIDE SEQUENCE [LARGE SCALE GENOMIC DNA]</scope>
</reference>
<feature type="region of interest" description="Disordered" evidence="1">
    <location>
        <begin position="1"/>
        <end position="100"/>
    </location>
</feature>